<dbReference type="Gene3D" id="3.80.10.10">
    <property type="entry name" value="Ribonuclease Inhibitor"/>
    <property type="match status" value="1"/>
</dbReference>
<sequence>MRWFSRDQQIKQNEAEKLFNSFRSSFWIYQKQWFVRCFIGEHVISLNTLSNKPDEYETILGLCKYTCSDDDYQKYYNCITTINNITFFNQPIPPNIRLSNITYLCKEFPFNAQFWSIVPNLNRLKTLTLSSYDDTMKSEVQAILDRAPYLTTLSIQQNASLPIQMSLFKYTNPSIRKLDLEDYVHYFNEKECLLLSRSSLGVQCEVLYIRVNNRENITTLVKNMVNLRILRIYRSDEKYSDSAHIYLKRNNDETFRETDNINTDELIQWLKDQLSSTSVVVKDLHYVHNILIWT</sequence>
<dbReference type="EMBL" id="CAJNOO010001567">
    <property type="protein sequence ID" value="CAF1171466.1"/>
    <property type="molecule type" value="Genomic_DNA"/>
</dbReference>
<evidence type="ECO:0000313" key="1">
    <source>
        <dbReference type="EMBL" id="CAF1171466.1"/>
    </source>
</evidence>
<dbReference type="AlphaFoldDB" id="A0A814U8Z7"/>
<dbReference type="OrthoDB" id="9983615at2759"/>
<proteinExistence type="predicted"/>
<name>A0A814U8Z7_9BILA</name>
<evidence type="ECO:0000313" key="2">
    <source>
        <dbReference type="Proteomes" id="UP000663882"/>
    </source>
</evidence>
<dbReference type="Proteomes" id="UP000663882">
    <property type="component" value="Unassembled WGS sequence"/>
</dbReference>
<comment type="caution">
    <text evidence="1">The sequence shown here is derived from an EMBL/GenBank/DDBJ whole genome shotgun (WGS) entry which is preliminary data.</text>
</comment>
<dbReference type="SUPFAM" id="SSF52047">
    <property type="entry name" value="RNI-like"/>
    <property type="match status" value="1"/>
</dbReference>
<gene>
    <name evidence="1" type="ORF">RFH988_LOCUS22996</name>
</gene>
<protein>
    <submittedName>
        <fullName evidence="1">Uncharacterized protein</fullName>
    </submittedName>
</protein>
<reference evidence="1" key="1">
    <citation type="submission" date="2021-02" db="EMBL/GenBank/DDBJ databases">
        <authorList>
            <person name="Nowell W R."/>
        </authorList>
    </citation>
    <scope>NUCLEOTIDE SEQUENCE</scope>
</reference>
<accession>A0A814U8Z7</accession>
<organism evidence="1 2">
    <name type="scientific">Rotaria sordida</name>
    <dbReference type="NCBI Taxonomy" id="392033"/>
    <lineage>
        <taxon>Eukaryota</taxon>
        <taxon>Metazoa</taxon>
        <taxon>Spiralia</taxon>
        <taxon>Gnathifera</taxon>
        <taxon>Rotifera</taxon>
        <taxon>Eurotatoria</taxon>
        <taxon>Bdelloidea</taxon>
        <taxon>Philodinida</taxon>
        <taxon>Philodinidae</taxon>
        <taxon>Rotaria</taxon>
    </lineage>
</organism>
<dbReference type="InterPro" id="IPR032675">
    <property type="entry name" value="LRR_dom_sf"/>
</dbReference>